<evidence type="ECO:0000256" key="13">
    <source>
        <dbReference type="SAM" id="MobiDB-lite"/>
    </source>
</evidence>
<evidence type="ECO:0000259" key="16">
    <source>
        <dbReference type="PROSITE" id="PS50885"/>
    </source>
</evidence>
<sequence>MSEKLSYPGNSYPGGSSGSPVPAPPTLAASQPRPAVQLPGDQPLPQILNPANAAPPSPLSPSLPPVATTPPPSGERAAYQSRPRRVVEKTIKPQSNTPKLRITNLRNRMLVHSVLISGFALTIVGLIMLVSGMFQISHAERSQTELITNDLRNFVKAESGKSNGGIVSAKDALSKFIAAEDAPYNGSLLGFSAGQLIGQKGARDSAAHQDAQLLAELASYSDINSARMFMLRTDQATYAVGMVPISAADTDDALLAIVSNYSADITPTQTQLLLFAGISFLVLALVGLVNVRASQSLLAPIGRLRNLMASITSEQDLTKRLPVEGDDDLADVTRQMNSMIARLQSSFDEQRDLLNDVGHELRTPITVVRGHLELLNPGDPQDTARTRELALEELSRMHRLTEDLITVAKSDRPDFIRPERVDIGDLLMDVFENATQLGNFNWRIDNLTIVPTTADPQRLQQALLALAQNASKFATAGTVIALGAGIDYQQPLLDQQGNPVPADTITAPSLQMLSQVPPVEGTHRLNLWVRDQGIGIDPKDQEQVFSRFMRVNHSYAGSGLGLSIVNAIAQAHGGILQVRSALSVGSVFNISLPISNDDCKDELQGE</sequence>
<feature type="domain" description="Histidine kinase" evidence="15">
    <location>
        <begin position="356"/>
        <end position="596"/>
    </location>
</feature>
<gene>
    <name evidence="17" type="ORF">L0M99_08475</name>
</gene>
<dbReference type="GO" id="GO:0000155">
    <property type="term" value="F:phosphorelay sensor kinase activity"/>
    <property type="evidence" value="ECO:0007669"/>
    <property type="project" value="InterPro"/>
</dbReference>
<dbReference type="Gene3D" id="3.30.565.10">
    <property type="entry name" value="Histidine kinase-like ATPase, C-terminal domain"/>
    <property type="match status" value="1"/>
</dbReference>
<comment type="subcellular location">
    <subcellularLocation>
        <location evidence="2">Cell membrane</location>
        <topology evidence="2">Multi-pass membrane protein</topology>
    </subcellularLocation>
</comment>
<dbReference type="InterPro" id="IPR004358">
    <property type="entry name" value="Sig_transdc_His_kin-like_C"/>
</dbReference>
<proteinExistence type="predicted"/>
<dbReference type="InterPro" id="IPR003661">
    <property type="entry name" value="HisK_dim/P_dom"/>
</dbReference>
<dbReference type="SMART" id="SM00388">
    <property type="entry name" value="HisKA"/>
    <property type="match status" value="1"/>
</dbReference>
<keyword evidence="6" id="KW-0808">Transferase</keyword>
<evidence type="ECO:0000313" key="17">
    <source>
        <dbReference type="EMBL" id="MCG4618521.1"/>
    </source>
</evidence>
<evidence type="ECO:0000256" key="3">
    <source>
        <dbReference type="ARBA" id="ARBA00012438"/>
    </source>
</evidence>
<dbReference type="Pfam" id="PF00512">
    <property type="entry name" value="HisKA"/>
    <property type="match status" value="1"/>
</dbReference>
<dbReference type="GO" id="GO:0005524">
    <property type="term" value="F:ATP binding"/>
    <property type="evidence" value="ECO:0007669"/>
    <property type="project" value="UniProtKB-KW"/>
</dbReference>
<evidence type="ECO:0000259" key="15">
    <source>
        <dbReference type="PROSITE" id="PS50109"/>
    </source>
</evidence>
<dbReference type="CDD" id="cd06225">
    <property type="entry name" value="HAMP"/>
    <property type="match status" value="1"/>
</dbReference>
<dbReference type="PROSITE" id="PS50885">
    <property type="entry name" value="HAMP"/>
    <property type="match status" value="1"/>
</dbReference>
<dbReference type="AlphaFoldDB" id="A0AAJ1BD05"/>
<dbReference type="InterPro" id="IPR050980">
    <property type="entry name" value="2C_sensor_his_kinase"/>
</dbReference>
<organism evidence="17 18">
    <name type="scientific">Varibaculum cambriense</name>
    <dbReference type="NCBI Taxonomy" id="184870"/>
    <lineage>
        <taxon>Bacteria</taxon>
        <taxon>Bacillati</taxon>
        <taxon>Actinomycetota</taxon>
        <taxon>Actinomycetes</taxon>
        <taxon>Actinomycetales</taxon>
        <taxon>Actinomycetaceae</taxon>
        <taxon>Varibaculum</taxon>
    </lineage>
</organism>
<evidence type="ECO:0000256" key="9">
    <source>
        <dbReference type="ARBA" id="ARBA00022777"/>
    </source>
</evidence>
<keyword evidence="7 14" id="KW-0812">Transmembrane</keyword>
<keyword evidence="10" id="KW-0067">ATP-binding</keyword>
<dbReference type="PANTHER" id="PTHR44936:SF10">
    <property type="entry name" value="SENSOR PROTEIN RSTB"/>
    <property type="match status" value="1"/>
</dbReference>
<dbReference type="CDD" id="cd00082">
    <property type="entry name" value="HisKA"/>
    <property type="match status" value="1"/>
</dbReference>
<dbReference type="PANTHER" id="PTHR44936">
    <property type="entry name" value="SENSOR PROTEIN CREC"/>
    <property type="match status" value="1"/>
</dbReference>
<dbReference type="Pfam" id="PF00672">
    <property type="entry name" value="HAMP"/>
    <property type="match status" value="1"/>
</dbReference>
<dbReference type="CDD" id="cd00075">
    <property type="entry name" value="HATPase"/>
    <property type="match status" value="1"/>
</dbReference>
<comment type="caution">
    <text evidence="17">The sequence shown here is derived from an EMBL/GenBank/DDBJ whole genome shotgun (WGS) entry which is preliminary data.</text>
</comment>
<dbReference type="PRINTS" id="PR00344">
    <property type="entry name" value="BCTRLSENSOR"/>
</dbReference>
<evidence type="ECO:0000256" key="2">
    <source>
        <dbReference type="ARBA" id="ARBA00004651"/>
    </source>
</evidence>
<dbReference type="Proteomes" id="UP001200537">
    <property type="component" value="Unassembled WGS sequence"/>
</dbReference>
<dbReference type="GO" id="GO:0005886">
    <property type="term" value="C:plasma membrane"/>
    <property type="evidence" value="ECO:0007669"/>
    <property type="project" value="UniProtKB-SubCell"/>
</dbReference>
<dbReference type="Gene3D" id="6.10.340.10">
    <property type="match status" value="1"/>
</dbReference>
<reference evidence="17" key="1">
    <citation type="submission" date="2022-01" db="EMBL/GenBank/DDBJ databases">
        <title>Collection of gut derived symbiotic bacterial strains cultured from healthy donors.</title>
        <authorList>
            <person name="Lin H."/>
            <person name="Kohout C."/>
            <person name="Waligurski E."/>
            <person name="Pamer E.G."/>
        </authorList>
    </citation>
    <scope>NUCLEOTIDE SEQUENCE</scope>
    <source>
        <strain evidence="17">DFI.7.46</strain>
    </source>
</reference>
<feature type="compositionally biased region" description="Low complexity" evidence="13">
    <location>
        <begin position="1"/>
        <end position="20"/>
    </location>
</feature>
<evidence type="ECO:0000256" key="14">
    <source>
        <dbReference type="SAM" id="Phobius"/>
    </source>
</evidence>
<dbReference type="SUPFAM" id="SSF55874">
    <property type="entry name" value="ATPase domain of HSP90 chaperone/DNA topoisomerase II/histidine kinase"/>
    <property type="match status" value="1"/>
</dbReference>
<dbReference type="InterPro" id="IPR036890">
    <property type="entry name" value="HATPase_C_sf"/>
</dbReference>
<comment type="catalytic activity">
    <reaction evidence="1">
        <text>ATP + protein L-histidine = ADP + protein N-phospho-L-histidine.</text>
        <dbReference type="EC" id="2.7.13.3"/>
    </reaction>
</comment>
<feature type="compositionally biased region" description="Pro residues" evidence="13">
    <location>
        <begin position="53"/>
        <end position="73"/>
    </location>
</feature>
<dbReference type="InterPro" id="IPR003660">
    <property type="entry name" value="HAMP_dom"/>
</dbReference>
<evidence type="ECO:0000256" key="7">
    <source>
        <dbReference type="ARBA" id="ARBA00022692"/>
    </source>
</evidence>
<evidence type="ECO:0000256" key="11">
    <source>
        <dbReference type="ARBA" id="ARBA00022989"/>
    </source>
</evidence>
<evidence type="ECO:0000313" key="18">
    <source>
        <dbReference type="Proteomes" id="UP001200537"/>
    </source>
</evidence>
<dbReference type="RefSeq" id="WP_024060069.1">
    <property type="nucleotide sequence ID" value="NZ_JAGZVZ010000006.1"/>
</dbReference>
<keyword evidence="5" id="KW-0597">Phosphoprotein</keyword>
<keyword evidence="14" id="KW-0472">Membrane</keyword>
<keyword evidence="4" id="KW-1003">Cell membrane</keyword>
<evidence type="ECO:0000256" key="12">
    <source>
        <dbReference type="ARBA" id="ARBA00023012"/>
    </source>
</evidence>
<evidence type="ECO:0000256" key="10">
    <source>
        <dbReference type="ARBA" id="ARBA00022840"/>
    </source>
</evidence>
<dbReference type="SMART" id="SM00304">
    <property type="entry name" value="HAMP"/>
    <property type="match status" value="1"/>
</dbReference>
<keyword evidence="8" id="KW-0547">Nucleotide-binding</keyword>
<protein>
    <recommendedName>
        <fullName evidence="3">histidine kinase</fullName>
        <ecNumber evidence="3">2.7.13.3</ecNumber>
    </recommendedName>
</protein>
<evidence type="ECO:0000256" key="1">
    <source>
        <dbReference type="ARBA" id="ARBA00000085"/>
    </source>
</evidence>
<dbReference type="Gene3D" id="1.10.287.130">
    <property type="match status" value="1"/>
</dbReference>
<dbReference type="SUPFAM" id="SSF47384">
    <property type="entry name" value="Homodimeric domain of signal transducing histidine kinase"/>
    <property type="match status" value="1"/>
</dbReference>
<evidence type="ECO:0000256" key="5">
    <source>
        <dbReference type="ARBA" id="ARBA00022553"/>
    </source>
</evidence>
<dbReference type="EMBL" id="JAKNHJ010000018">
    <property type="protein sequence ID" value="MCG4618521.1"/>
    <property type="molecule type" value="Genomic_DNA"/>
</dbReference>
<evidence type="ECO:0000256" key="4">
    <source>
        <dbReference type="ARBA" id="ARBA00022475"/>
    </source>
</evidence>
<accession>A0AAJ1BD05</accession>
<dbReference type="EC" id="2.7.13.3" evidence="3"/>
<dbReference type="Pfam" id="PF02518">
    <property type="entry name" value="HATPase_c"/>
    <property type="match status" value="1"/>
</dbReference>
<keyword evidence="9 17" id="KW-0418">Kinase</keyword>
<feature type="transmembrane region" description="Helical" evidence="14">
    <location>
        <begin position="109"/>
        <end position="134"/>
    </location>
</feature>
<dbReference type="InterPro" id="IPR005467">
    <property type="entry name" value="His_kinase_dom"/>
</dbReference>
<feature type="domain" description="HAMP" evidence="16">
    <location>
        <begin position="295"/>
        <end position="348"/>
    </location>
</feature>
<evidence type="ECO:0000256" key="8">
    <source>
        <dbReference type="ARBA" id="ARBA00022741"/>
    </source>
</evidence>
<name>A0AAJ1BD05_9ACTO</name>
<dbReference type="PROSITE" id="PS50109">
    <property type="entry name" value="HIS_KIN"/>
    <property type="match status" value="1"/>
</dbReference>
<feature type="region of interest" description="Disordered" evidence="13">
    <location>
        <begin position="1"/>
        <end position="84"/>
    </location>
</feature>
<dbReference type="InterPro" id="IPR036097">
    <property type="entry name" value="HisK_dim/P_sf"/>
</dbReference>
<keyword evidence="11 14" id="KW-1133">Transmembrane helix</keyword>
<keyword evidence="12" id="KW-0902">Two-component regulatory system</keyword>
<evidence type="ECO:0000256" key="6">
    <source>
        <dbReference type="ARBA" id="ARBA00022679"/>
    </source>
</evidence>
<dbReference type="SMART" id="SM00387">
    <property type="entry name" value="HATPase_c"/>
    <property type="match status" value="1"/>
</dbReference>
<dbReference type="InterPro" id="IPR003594">
    <property type="entry name" value="HATPase_dom"/>
</dbReference>
<feature type="transmembrane region" description="Helical" evidence="14">
    <location>
        <begin position="272"/>
        <end position="291"/>
    </location>
</feature>